<reference evidence="6 7" key="1">
    <citation type="submission" date="2024-03" db="EMBL/GenBank/DDBJ databases">
        <title>The Acrasis kona genome and developmental transcriptomes reveal deep origins of eukaryotic multicellular pathways.</title>
        <authorList>
            <person name="Sheikh S."/>
            <person name="Fu C.-J."/>
            <person name="Brown M.W."/>
            <person name="Baldauf S.L."/>
        </authorList>
    </citation>
    <scope>NUCLEOTIDE SEQUENCE [LARGE SCALE GENOMIC DNA]</scope>
    <source>
        <strain evidence="6 7">ATCC MYA-3509</strain>
    </source>
</reference>
<dbReference type="PROSITE" id="PS50103">
    <property type="entry name" value="ZF_C3H1"/>
    <property type="match status" value="2"/>
</dbReference>
<gene>
    <name evidence="6" type="ORF">AKO1_005246</name>
</gene>
<feature type="domain" description="C3H1-type" evidence="5">
    <location>
        <begin position="37"/>
        <end position="64"/>
    </location>
</feature>
<keyword evidence="3 4" id="KW-0862">Zinc</keyword>
<name>A0AAW2YJZ4_9EUKA</name>
<dbReference type="Pfam" id="PF00642">
    <property type="entry name" value="zf-CCCH"/>
    <property type="match status" value="2"/>
</dbReference>
<evidence type="ECO:0000256" key="3">
    <source>
        <dbReference type="ARBA" id="ARBA00022833"/>
    </source>
</evidence>
<dbReference type="GO" id="GO:0000209">
    <property type="term" value="P:protein polyubiquitination"/>
    <property type="evidence" value="ECO:0007669"/>
    <property type="project" value="InterPro"/>
</dbReference>
<feature type="zinc finger region" description="C3H1-type" evidence="4">
    <location>
        <begin position="7"/>
        <end position="35"/>
    </location>
</feature>
<dbReference type="PANTHER" id="PTHR11224">
    <property type="entry name" value="MAKORIN-RELATED"/>
    <property type="match status" value="1"/>
</dbReference>
<evidence type="ECO:0000313" key="7">
    <source>
        <dbReference type="Proteomes" id="UP001431209"/>
    </source>
</evidence>
<dbReference type="Gene3D" id="4.10.1000.10">
    <property type="entry name" value="Zinc finger, CCCH-type"/>
    <property type="match status" value="1"/>
</dbReference>
<evidence type="ECO:0000256" key="4">
    <source>
        <dbReference type="PROSITE-ProRule" id="PRU00723"/>
    </source>
</evidence>
<dbReference type="EMBL" id="JAOPGA020000166">
    <property type="protein sequence ID" value="KAL0477325.1"/>
    <property type="molecule type" value="Genomic_DNA"/>
</dbReference>
<dbReference type="InterPro" id="IPR045072">
    <property type="entry name" value="MKRN-like"/>
</dbReference>
<protein>
    <recommendedName>
        <fullName evidence="5">C3H1-type domain-containing protein</fullName>
    </recommendedName>
</protein>
<comment type="caution">
    <text evidence="6">The sequence shown here is derived from an EMBL/GenBank/DDBJ whole genome shotgun (WGS) entry which is preliminary data.</text>
</comment>
<dbReference type="Proteomes" id="UP001431209">
    <property type="component" value="Unassembled WGS sequence"/>
</dbReference>
<dbReference type="GO" id="GO:0061630">
    <property type="term" value="F:ubiquitin protein ligase activity"/>
    <property type="evidence" value="ECO:0007669"/>
    <property type="project" value="InterPro"/>
</dbReference>
<dbReference type="SUPFAM" id="SSF90229">
    <property type="entry name" value="CCCH zinc finger"/>
    <property type="match status" value="2"/>
</dbReference>
<feature type="zinc finger region" description="C3H1-type" evidence="4">
    <location>
        <begin position="37"/>
        <end position="64"/>
    </location>
</feature>
<organism evidence="6 7">
    <name type="scientific">Acrasis kona</name>
    <dbReference type="NCBI Taxonomy" id="1008807"/>
    <lineage>
        <taxon>Eukaryota</taxon>
        <taxon>Discoba</taxon>
        <taxon>Heterolobosea</taxon>
        <taxon>Tetramitia</taxon>
        <taxon>Eutetramitia</taxon>
        <taxon>Acrasidae</taxon>
        <taxon>Acrasis</taxon>
    </lineage>
</organism>
<accession>A0AAW2YJZ4</accession>
<evidence type="ECO:0000259" key="5">
    <source>
        <dbReference type="PROSITE" id="PS50103"/>
    </source>
</evidence>
<feature type="non-terminal residue" evidence="6">
    <location>
        <position position="278"/>
    </location>
</feature>
<dbReference type="SMART" id="SM00356">
    <property type="entry name" value="ZnF_C3H1"/>
    <property type="match status" value="2"/>
</dbReference>
<evidence type="ECO:0000256" key="2">
    <source>
        <dbReference type="ARBA" id="ARBA00022771"/>
    </source>
</evidence>
<evidence type="ECO:0000256" key="1">
    <source>
        <dbReference type="ARBA" id="ARBA00022723"/>
    </source>
</evidence>
<keyword evidence="7" id="KW-1185">Reference proteome</keyword>
<feature type="domain" description="C3H1-type" evidence="5">
    <location>
        <begin position="7"/>
        <end position="35"/>
    </location>
</feature>
<proteinExistence type="predicted"/>
<keyword evidence="2 4" id="KW-0863">Zinc-finger</keyword>
<dbReference type="AlphaFoldDB" id="A0AAW2YJZ4"/>
<keyword evidence="1 4" id="KW-0479">Metal-binding</keyword>
<dbReference type="InterPro" id="IPR036855">
    <property type="entry name" value="Znf_CCCH_sf"/>
</dbReference>
<dbReference type="GO" id="GO:0008270">
    <property type="term" value="F:zinc ion binding"/>
    <property type="evidence" value="ECO:0007669"/>
    <property type="project" value="UniProtKB-KW"/>
</dbReference>
<dbReference type="InterPro" id="IPR000571">
    <property type="entry name" value="Znf_CCCH"/>
</dbReference>
<sequence length="278" mass="31755">MSTPPNDLHIVTCSFFANYRTCRNGSKCRFSHDLSVKNRLPICSFFQKGFCKYGEHCRYAHIRNVEPPSPVLPSPTNTKKSLSAFCQCPIKTIEATLNNDPEVHKLNFIKVADFSRHMRKNFIERVFHCELEEPYPVFTFPQSGVSITIKKDETPNSMFSAFITSYAHRYCVLSWLEHKLQVGFCLIADTRYTSDVYYAVSVSISEYRSLLASPLKSRMQVPLSLPSSLLQRKKGAQLVEKLKKLPADQLLVKILEYGCELPLINKPTKQDETPLCDS</sequence>
<dbReference type="PANTHER" id="PTHR11224:SF10">
    <property type="entry name" value="IP09428P-RELATED"/>
    <property type="match status" value="1"/>
</dbReference>
<evidence type="ECO:0000313" key="6">
    <source>
        <dbReference type="EMBL" id="KAL0477325.1"/>
    </source>
</evidence>